<dbReference type="PANTHER" id="PTHR31544">
    <property type="entry name" value="AIG2-LIKE PROTEIN D"/>
    <property type="match status" value="1"/>
</dbReference>
<feature type="domain" description="Gamma-glutamylcyclotransferase AIG2-like" evidence="4">
    <location>
        <begin position="53"/>
        <end position="156"/>
    </location>
</feature>
<dbReference type="InterPro" id="IPR036568">
    <property type="entry name" value="GGCT-like_sf"/>
</dbReference>
<evidence type="ECO:0000256" key="2">
    <source>
        <dbReference type="ARBA" id="ARBA00022679"/>
    </source>
</evidence>
<dbReference type="GO" id="GO:0016740">
    <property type="term" value="F:transferase activity"/>
    <property type="evidence" value="ECO:0007669"/>
    <property type="project" value="UniProtKB-KW"/>
</dbReference>
<dbReference type="CDD" id="cd06661">
    <property type="entry name" value="GGCT_like"/>
    <property type="match status" value="1"/>
</dbReference>
<dbReference type="InterPro" id="IPR013024">
    <property type="entry name" value="GGCT-like"/>
</dbReference>
<evidence type="ECO:0000313" key="5">
    <source>
        <dbReference type="EMBL" id="CAG8180781.1"/>
    </source>
</evidence>
<dbReference type="OrthoDB" id="3262926at2759"/>
<comment type="similarity">
    <text evidence="1">Belongs to the gamma-glutamylcyclotransferase family.</text>
</comment>
<dbReference type="SUPFAM" id="SSF110857">
    <property type="entry name" value="Gamma-glutamyl cyclotransferase-like"/>
    <property type="match status" value="1"/>
</dbReference>
<dbReference type="Proteomes" id="UP001153618">
    <property type="component" value="Unassembled WGS sequence"/>
</dbReference>
<accession>A0A9W4HZZ1</accession>
<comment type="caution">
    <text evidence="5">The sequence shown here is derived from an EMBL/GenBank/DDBJ whole genome shotgun (WGS) entry which is preliminary data.</text>
</comment>
<keyword evidence="6" id="KW-1185">Reference proteome</keyword>
<dbReference type="EMBL" id="CAJVOS010000038">
    <property type="protein sequence ID" value="CAG8180781.1"/>
    <property type="molecule type" value="Genomic_DNA"/>
</dbReference>
<evidence type="ECO:0000259" key="4">
    <source>
        <dbReference type="Pfam" id="PF06094"/>
    </source>
</evidence>
<evidence type="ECO:0000313" key="6">
    <source>
        <dbReference type="Proteomes" id="UP001153618"/>
    </source>
</evidence>
<evidence type="ECO:0000256" key="3">
    <source>
        <dbReference type="ARBA" id="ARBA00030602"/>
    </source>
</evidence>
<dbReference type="AlphaFoldDB" id="A0A9W4HZZ1"/>
<keyword evidence="2" id="KW-0808">Transferase</keyword>
<evidence type="ECO:0000256" key="1">
    <source>
        <dbReference type="ARBA" id="ARBA00008861"/>
    </source>
</evidence>
<gene>
    <name evidence="5" type="ORF">POLS_LOCUS6944</name>
</gene>
<protein>
    <recommendedName>
        <fullName evidence="3">Putative gamma-glutamylcyclotransferase</fullName>
    </recommendedName>
</protein>
<proteinExistence type="inferred from homology"/>
<dbReference type="InterPro" id="IPR009288">
    <property type="entry name" value="AIG2-like_dom"/>
</dbReference>
<dbReference type="InterPro" id="IPR045038">
    <property type="entry name" value="AIG2-like"/>
</dbReference>
<dbReference type="Pfam" id="PF06094">
    <property type="entry name" value="GGACT"/>
    <property type="match status" value="1"/>
</dbReference>
<dbReference type="Gene3D" id="3.10.490.10">
    <property type="entry name" value="Gamma-glutamyl cyclotransferase-like"/>
    <property type="match status" value="1"/>
</dbReference>
<name>A0A9W4HZZ1_PENOL</name>
<sequence length="182" mass="20052">MLGKDPPPPPPPVNLSSKTAPAVLKLRTFSPNVYFPPQTPRSEISGPAPTGHYFFYGSLQDPGLLADILGLKSCPQLRPAYLKGFKCRLWGFYPALLNGNQDDVVKGTVYMVQSVNHAERLAHYEGPSYQAIPCEMQYTDCEPHAPLQAHAFLFVGNSRDLSDGSFDLASWSEKRALMKGKV</sequence>
<dbReference type="PANTHER" id="PTHR31544:SF4">
    <property type="entry name" value="GAMMA-GLUTAMYLCYCLOTRANSFERASE-RELATED"/>
    <property type="match status" value="1"/>
</dbReference>
<organism evidence="5 6">
    <name type="scientific">Penicillium olsonii</name>
    <dbReference type="NCBI Taxonomy" id="99116"/>
    <lineage>
        <taxon>Eukaryota</taxon>
        <taxon>Fungi</taxon>
        <taxon>Dikarya</taxon>
        <taxon>Ascomycota</taxon>
        <taxon>Pezizomycotina</taxon>
        <taxon>Eurotiomycetes</taxon>
        <taxon>Eurotiomycetidae</taxon>
        <taxon>Eurotiales</taxon>
        <taxon>Aspergillaceae</taxon>
        <taxon>Penicillium</taxon>
    </lineage>
</organism>
<reference evidence="5" key="1">
    <citation type="submission" date="2021-07" db="EMBL/GenBank/DDBJ databases">
        <authorList>
            <person name="Branca A.L. A."/>
        </authorList>
    </citation>
    <scope>NUCLEOTIDE SEQUENCE</scope>
</reference>